<dbReference type="InParanoid" id="A0A482X6C7"/>
<evidence type="ECO:0000256" key="4">
    <source>
        <dbReference type="SAM" id="SignalP"/>
    </source>
</evidence>
<feature type="chain" id="PRO_5019833447" description="Glycosyl transferase family 25 domain-containing protein" evidence="4">
    <location>
        <begin position="25"/>
        <end position="451"/>
    </location>
</feature>
<dbReference type="OrthoDB" id="47375at2759"/>
<dbReference type="InterPro" id="IPR002654">
    <property type="entry name" value="Glyco_trans_25"/>
</dbReference>
<proteinExistence type="inferred from homology"/>
<dbReference type="AlphaFoldDB" id="A0A482X6C7"/>
<evidence type="ECO:0000259" key="5">
    <source>
        <dbReference type="Pfam" id="PF01755"/>
    </source>
</evidence>
<dbReference type="SUPFAM" id="SSF53448">
    <property type="entry name" value="Nucleotide-diphospho-sugar transferases"/>
    <property type="match status" value="1"/>
</dbReference>
<dbReference type="SMR" id="A0A482X6C7"/>
<gene>
    <name evidence="6" type="ORF">LSTR_LSTR003351</name>
</gene>
<dbReference type="Pfam" id="PF01755">
    <property type="entry name" value="Glyco_transf_25"/>
    <property type="match status" value="1"/>
</dbReference>
<protein>
    <recommendedName>
        <fullName evidence="5">Glycosyl transferase family 25 domain-containing protein</fullName>
    </recommendedName>
</protein>
<comment type="caution">
    <text evidence="6">The sequence shown here is derived from an EMBL/GenBank/DDBJ whole genome shotgun (WGS) entry which is preliminary data.</text>
</comment>
<accession>A0A482X6C7</accession>
<dbReference type="Proteomes" id="UP000291343">
    <property type="component" value="Unassembled WGS sequence"/>
</dbReference>
<evidence type="ECO:0000256" key="1">
    <source>
        <dbReference type="ARBA" id="ARBA00006721"/>
    </source>
</evidence>
<evidence type="ECO:0000313" key="6">
    <source>
        <dbReference type="EMBL" id="RZF40841.1"/>
    </source>
</evidence>
<dbReference type="FunCoup" id="A0A482X6C7">
    <property type="interactions" value="327"/>
</dbReference>
<sequence length="451" mass="52430">MTGFQILLSVFFCVVIDNLKNASSEVHSSVEFIDFNRYKEPTVFIAILVRNKAQTLPFFLTCLERLNYSKSRIHLWIRSDHNEDKSIEILQEWLSEWAAHYHGVDAEFSNSPPYRLPEETGPAHWPPSRYSHIISLREKALNAARHMWADFVWLLDSDVFLTMPEALTELVQKQLAIAVPMLKSDGLYSNFWCGMNDDYYYLRTDDYEPILHQKKTGCFSVPMVHSAVLIHLKVQQSDELTFMPTRLANYKGPHDDIITFALSANFTGVPLFICNDHIYGYVMVPLDKDDSLSYDKLQLTNLRLEIMVDSPPLEVSSLLEHWVDVPSEDHLGVDKVFMINLLRRPERRTRMKECFRVLGVNASVVDAVDGQLLNDTTLHEMGVHLMEGYVDPYHKRPMKRGEIGCFLSHYYIWKEVIEDESLEKVIVLEDDVRFEPFFRQKMDSILAELER</sequence>
<feature type="signal peptide" evidence="4">
    <location>
        <begin position="1"/>
        <end position="24"/>
    </location>
</feature>
<keyword evidence="7" id="KW-1185">Reference proteome</keyword>
<dbReference type="PANTHER" id="PTHR10730:SF53">
    <property type="entry name" value="GLYCOSYLTRANSFERASE 25 FAMILY MEMBER"/>
    <property type="match status" value="1"/>
</dbReference>
<evidence type="ECO:0000313" key="7">
    <source>
        <dbReference type="Proteomes" id="UP000291343"/>
    </source>
</evidence>
<organism evidence="6 7">
    <name type="scientific">Laodelphax striatellus</name>
    <name type="common">Small brown planthopper</name>
    <name type="synonym">Delphax striatella</name>
    <dbReference type="NCBI Taxonomy" id="195883"/>
    <lineage>
        <taxon>Eukaryota</taxon>
        <taxon>Metazoa</taxon>
        <taxon>Ecdysozoa</taxon>
        <taxon>Arthropoda</taxon>
        <taxon>Hexapoda</taxon>
        <taxon>Insecta</taxon>
        <taxon>Pterygota</taxon>
        <taxon>Neoptera</taxon>
        <taxon>Paraneoptera</taxon>
        <taxon>Hemiptera</taxon>
        <taxon>Auchenorrhyncha</taxon>
        <taxon>Fulgoroidea</taxon>
        <taxon>Delphacidae</taxon>
        <taxon>Criomorphinae</taxon>
        <taxon>Laodelphax</taxon>
    </lineage>
</organism>
<keyword evidence="4" id="KW-0732">Signal</keyword>
<feature type="non-terminal residue" evidence="6">
    <location>
        <position position="451"/>
    </location>
</feature>
<dbReference type="EMBL" id="QKKF02017590">
    <property type="protein sequence ID" value="RZF40841.1"/>
    <property type="molecule type" value="Genomic_DNA"/>
</dbReference>
<keyword evidence="2" id="KW-0328">Glycosyltransferase</keyword>
<dbReference type="STRING" id="195883.A0A482X6C7"/>
<reference evidence="6 7" key="1">
    <citation type="journal article" date="2017" name="Gigascience">
        <title>Genome sequence of the small brown planthopper, Laodelphax striatellus.</title>
        <authorList>
            <person name="Zhu J."/>
            <person name="Jiang F."/>
            <person name="Wang X."/>
            <person name="Yang P."/>
            <person name="Bao Y."/>
            <person name="Zhao W."/>
            <person name="Wang W."/>
            <person name="Lu H."/>
            <person name="Wang Q."/>
            <person name="Cui N."/>
            <person name="Li J."/>
            <person name="Chen X."/>
            <person name="Luo L."/>
            <person name="Yu J."/>
            <person name="Kang L."/>
            <person name="Cui F."/>
        </authorList>
    </citation>
    <scope>NUCLEOTIDE SEQUENCE [LARGE SCALE GENOMIC DNA]</scope>
    <source>
        <strain evidence="6">Lst14</strain>
    </source>
</reference>
<keyword evidence="3" id="KW-0808">Transferase</keyword>
<dbReference type="PANTHER" id="PTHR10730">
    <property type="entry name" value="PROCOLLAGEN-LYSINE,2-OXOGLUTARATE 5-DIOXYGENASE/GLYCOSYLTRANSFERASE 25 FAMILY MEMBER"/>
    <property type="match status" value="1"/>
</dbReference>
<evidence type="ECO:0000256" key="3">
    <source>
        <dbReference type="ARBA" id="ARBA00022679"/>
    </source>
</evidence>
<dbReference type="InterPro" id="IPR029044">
    <property type="entry name" value="Nucleotide-diphossugar_trans"/>
</dbReference>
<dbReference type="GO" id="GO:0050211">
    <property type="term" value="F:procollagen galactosyltransferase activity"/>
    <property type="evidence" value="ECO:0007669"/>
    <property type="project" value="TreeGrafter"/>
</dbReference>
<name>A0A482X6C7_LAOST</name>
<evidence type="ECO:0000256" key="2">
    <source>
        <dbReference type="ARBA" id="ARBA00022676"/>
    </source>
</evidence>
<comment type="similarity">
    <text evidence="1">Belongs to the glycosyltransferase 25 family.</text>
</comment>
<dbReference type="CDD" id="cd06532">
    <property type="entry name" value="Glyco_transf_25"/>
    <property type="match status" value="1"/>
</dbReference>
<feature type="domain" description="Glycosyl transferase family 25" evidence="5">
    <location>
        <begin position="335"/>
        <end position="448"/>
    </location>
</feature>
<dbReference type="Gene3D" id="3.90.550.10">
    <property type="entry name" value="Spore Coat Polysaccharide Biosynthesis Protein SpsA, Chain A"/>
    <property type="match status" value="1"/>
</dbReference>
<dbReference type="InterPro" id="IPR050757">
    <property type="entry name" value="Collagen_mod_GT25"/>
</dbReference>